<dbReference type="AlphaFoldDB" id="A0A180GBR9"/>
<dbReference type="OrthoDB" id="3359487at2759"/>
<dbReference type="EnsemblFungi" id="PTTG_07507-t43_1">
    <property type="protein sequence ID" value="PTTG_07507-t43_1-p1"/>
    <property type="gene ID" value="PTTG_07507"/>
</dbReference>
<proteinExistence type="predicted"/>
<reference evidence="2" key="4">
    <citation type="submission" date="2025-05" db="UniProtKB">
        <authorList>
            <consortium name="EnsemblFungi"/>
        </authorList>
    </citation>
    <scope>IDENTIFICATION</scope>
    <source>
        <strain evidence="2">isolate 1-1 / race 1 (BBBD)</strain>
    </source>
</reference>
<keyword evidence="3" id="KW-1185">Reference proteome</keyword>
<organism evidence="1">
    <name type="scientific">Puccinia triticina (isolate 1-1 / race 1 (BBBD))</name>
    <name type="common">Brown leaf rust fungus</name>
    <dbReference type="NCBI Taxonomy" id="630390"/>
    <lineage>
        <taxon>Eukaryota</taxon>
        <taxon>Fungi</taxon>
        <taxon>Dikarya</taxon>
        <taxon>Basidiomycota</taxon>
        <taxon>Pucciniomycotina</taxon>
        <taxon>Pucciniomycetes</taxon>
        <taxon>Pucciniales</taxon>
        <taxon>Pucciniaceae</taxon>
        <taxon>Puccinia</taxon>
    </lineage>
</organism>
<dbReference type="EMBL" id="ADAS02000112">
    <property type="protein sequence ID" value="OAV89979.1"/>
    <property type="molecule type" value="Genomic_DNA"/>
</dbReference>
<evidence type="ECO:0000313" key="1">
    <source>
        <dbReference type="EMBL" id="OAV89979.1"/>
    </source>
</evidence>
<evidence type="ECO:0000313" key="3">
    <source>
        <dbReference type="Proteomes" id="UP000005240"/>
    </source>
</evidence>
<name>A0A180GBR9_PUCT1</name>
<sequence length="148" mass="16477">MKLISFYKCTNYNLSTQNEVLHPYFKDGYFKLAKWPNSWIDEAVELTREMEDTCYRPNEPTSATITVNKGPPKKPTGVLAGLEAAAVASLVDSLSDPINIWLSGGLVLENRAPVNGLNWWSDQKHRGNTHHGLLQMAIDVMSCPGESI</sequence>
<dbReference type="Proteomes" id="UP000005240">
    <property type="component" value="Unassembled WGS sequence"/>
</dbReference>
<reference evidence="2 3" key="3">
    <citation type="journal article" date="2017" name="G3 (Bethesda)">
        <title>Comparative analysis highlights variable genome content of wheat rusts and divergence of the mating loci.</title>
        <authorList>
            <person name="Cuomo C.A."/>
            <person name="Bakkeren G."/>
            <person name="Khalil H.B."/>
            <person name="Panwar V."/>
            <person name="Joly D."/>
            <person name="Linning R."/>
            <person name="Sakthikumar S."/>
            <person name="Song X."/>
            <person name="Adiconis X."/>
            <person name="Fan L."/>
            <person name="Goldberg J.M."/>
            <person name="Levin J.Z."/>
            <person name="Young S."/>
            <person name="Zeng Q."/>
            <person name="Anikster Y."/>
            <person name="Bruce M."/>
            <person name="Wang M."/>
            <person name="Yin C."/>
            <person name="McCallum B."/>
            <person name="Szabo L.J."/>
            <person name="Hulbert S."/>
            <person name="Chen X."/>
            <person name="Fellers J.P."/>
        </authorList>
    </citation>
    <scope>NUCLEOTIDE SEQUENCE</scope>
    <source>
        <strain evidence="2">isolate 1-1 / race 1 (BBBD)</strain>
        <strain evidence="3">Isolate 1-1 / race 1 (BBBD)</strain>
    </source>
</reference>
<accession>A0A180GBR9</accession>
<evidence type="ECO:0000313" key="2">
    <source>
        <dbReference type="EnsemblFungi" id="PTTG_07507-t43_1-p1"/>
    </source>
</evidence>
<protein>
    <submittedName>
        <fullName evidence="1 2">Uncharacterized protein</fullName>
    </submittedName>
</protein>
<gene>
    <name evidence="1" type="ORF">PTTG_07507</name>
</gene>
<reference evidence="1" key="2">
    <citation type="submission" date="2016-05" db="EMBL/GenBank/DDBJ databases">
        <title>Comparative analysis highlights variable genome content of wheat rusts and divergence of the mating loci.</title>
        <authorList>
            <person name="Cuomo C.A."/>
            <person name="Bakkeren G."/>
            <person name="Szabo L."/>
            <person name="Khalil H."/>
            <person name="Joly D."/>
            <person name="Goldberg J."/>
            <person name="Young S."/>
            <person name="Zeng Q."/>
            <person name="Fellers J."/>
        </authorList>
    </citation>
    <scope>NUCLEOTIDE SEQUENCE [LARGE SCALE GENOMIC DNA]</scope>
    <source>
        <strain evidence="1">1-1 BBBD Race 1</strain>
    </source>
</reference>
<reference evidence="1" key="1">
    <citation type="submission" date="2009-11" db="EMBL/GenBank/DDBJ databases">
        <authorList>
            <consortium name="The Broad Institute Genome Sequencing Platform"/>
            <person name="Ward D."/>
            <person name="Feldgarden M."/>
            <person name="Earl A."/>
            <person name="Young S.K."/>
            <person name="Zeng Q."/>
            <person name="Koehrsen M."/>
            <person name="Alvarado L."/>
            <person name="Berlin A."/>
            <person name="Bochicchio J."/>
            <person name="Borenstein D."/>
            <person name="Chapman S.B."/>
            <person name="Chen Z."/>
            <person name="Engels R."/>
            <person name="Freedman E."/>
            <person name="Gellesch M."/>
            <person name="Goldberg J."/>
            <person name="Griggs A."/>
            <person name="Gujja S."/>
            <person name="Heilman E."/>
            <person name="Heiman D."/>
            <person name="Hepburn T."/>
            <person name="Howarth C."/>
            <person name="Jen D."/>
            <person name="Larson L."/>
            <person name="Lewis B."/>
            <person name="Mehta T."/>
            <person name="Park D."/>
            <person name="Pearson M."/>
            <person name="Roberts A."/>
            <person name="Saif S."/>
            <person name="Shea T."/>
            <person name="Shenoy N."/>
            <person name="Sisk P."/>
            <person name="Stolte C."/>
            <person name="Sykes S."/>
            <person name="Thomson T."/>
            <person name="Walk T."/>
            <person name="White J."/>
            <person name="Yandava C."/>
            <person name="Izard J."/>
            <person name="Baranova O.V."/>
            <person name="Blanton J.M."/>
            <person name="Tanner A.C."/>
            <person name="Dewhirst F.E."/>
            <person name="Haas B."/>
            <person name="Nusbaum C."/>
            <person name="Birren B."/>
        </authorList>
    </citation>
    <scope>NUCLEOTIDE SEQUENCE [LARGE SCALE GENOMIC DNA]</scope>
    <source>
        <strain evidence="1">1-1 BBBD Race 1</strain>
    </source>
</reference>